<protein>
    <submittedName>
        <fullName evidence="1">Uncharacterized protein</fullName>
    </submittedName>
</protein>
<accession>A0A5N7AKQ1</accession>
<name>A0A5N7AKQ1_9EURO</name>
<dbReference type="GeneID" id="43649717"/>
<gene>
    <name evidence="1" type="ORF">BDV27DRAFT_121064</name>
</gene>
<dbReference type="AlphaFoldDB" id="A0A5N7AKQ1"/>
<evidence type="ECO:0000313" key="2">
    <source>
        <dbReference type="Proteomes" id="UP000326268"/>
    </source>
</evidence>
<dbReference type="RefSeq" id="XP_031932371.1">
    <property type="nucleotide sequence ID" value="XM_032065271.1"/>
</dbReference>
<reference evidence="1 2" key="1">
    <citation type="submission" date="2019-04" db="EMBL/GenBank/DDBJ databases">
        <title>Friends and foes A comparative genomics studyof 23 Aspergillus species from section Flavi.</title>
        <authorList>
            <consortium name="DOE Joint Genome Institute"/>
            <person name="Kjaerbolling I."/>
            <person name="Vesth T."/>
            <person name="Frisvad J.C."/>
            <person name="Nybo J.L."/>
            <person name="Theobald S."/>
            <person name="Kildgaard S."/>
            <person name="Isbrandt T."/>
            <person name="Kuo A."/>
            <person name="Sato A."/>
            <person name="Lyhne E.K."/>
            <person name="Kogle M.E."/>
            <person name="Wiebenga A."/>
            <person name="Kun R.S."/>
            <person name="Lubbers R.J."/>
            <person name="Makela M.R."/>
            <person name="Barry K."/>
            <person name="Chovatia M."/>
            <person name="Clum A."/>
            <person name="Daum C."/>
            <person name="Haridas S."/>
            <person name="He G."/>
            <person name="LaButti K."/>
            <person name="Lipzen A."/>
            <person name="Mondo S."/>
            <person name="Riley R."/>
            <person name="Salamov A."/>
            <person name="Simmons B.A."/>
            <person name="Magnuson J.K."/>
            <person name="Henrissat B."/>
            <person name="Mortensen U.H."/>
            <person name="Larsen T.O."/>
            <person name="Devries R.P."/>
            <person name="Grigoriev I.V."/>
            <person name="Machida M."/>
            <person name="Baker S.E."/>
            <person name="Andersen M.R."/>
        </authorList>
    </citation>
    <scope>NUCLEOTIDE SEQUENCE [LARGE SCALE GENOMIC DNA]</scope>
    <source>
        <strain evidence="1 2">CBS 763.97</strain>
    </source>
</reference>
<organism evidence="1 2">
    <name type="scientific">Aspergillus caelatus</name>
    <dbReference type="NCBI Taxonomy" id="61420"/>
    <lineage>
        <taxon>Eukaryota</taxon>
        <taxon>Fungi</taxon>
        <taxon>Dikarya</taxon>
        <taxon>Ascomycota</taxon>
        <taxon>Pezizomycotina</taxon>
        <taxon>Eurotiomycetes</taxon>
        <taxon>Eurotiomycetidae</taxon>
        <taxon>Eurotiales</taxon>
        <taxon>Aspergillaceae</taxon>
        <taxon>Aspergillus</taxon>
        <taxon>Aspergillus subgen. Circumdati</taxon>
    </lineage>
</organism>
<evidence type="ECO:0000313" key="1">
    <source>
        <dbReference type="EMBL" id="KAE8369290.1"/>
    </source>
</evidence>
<dbReference type="EMBL" id="ML737575">
    <property type="protein sequence ID" value="KAE8369290.1"/>
    <property type="molecule type" value="Genomic_DNA"/>
</dbReference>
<sequence length="77" mass="8914">MWTSLSRVLIHFIHSQPVCMTSGINIFTYHMALDIKRVTLRGCSPDQTAYTVRLLVIARHLIHSLIVRRLEILITNQ</sequence>
<keyword evidence="2" id="KW-1185">Reference proteome</keyword>
<dbReference type="Proteomes" id="UP000326268">
    <property type="component" value="Unassembled WGS sequence"/>
</dbReference>
<proteinExistence type="predicted"/>